<dbReference type="Gene3D" id="2.30.60.10">
    <property type="entry name" value="Cyanovirin-N"/>
    <property type="match status" value="2"/>
</dbReference>
<feature type="domain" description="Cyanovirin-N" evidence="1">
    <location>
        <begin position="135"/>
        <end position="226"/>
    </location>
</feature>
<dbReference type="Pfam" id="PF08881">
    <property type="entry name" value="CVNH"/>
    <property type="match status" value="2"/>
</dbReference>
<dbReference type="SUPFAM" id="SSF51322">
    <property type="entry name" value="Cyanovirin-N"/>
    <property type="match status" value="2"/>
</dbReference>
<dbReference type="EMBL" id="JBANRG010000013">
    <property type="protein sequence ID" value="KAK7461337.1"/>
    <property type="molecule type" value="Genomic_DNA"/>
</dbReference>
<proteinExistence type="predicted"/>
<dbReference type="SMART" id="SM01111">
    <property type="entry name" value="CVNH"/>
    <property type="match status" value="2"/>
</dbReference>
<evidence type="ECO:0000313" key="2">
    <source>
        <dbReference type="EMBL" id="KAK7461337.1"/>
    </source>
</evidence>
<dbReference type="PANTHER" id="PTHR42076">
    <property type="entry name" value="CYANOVIRIN-N HOMOLOG"/>
    <property type="match status" value="1"/>
</dbReference>
<comment type="caution">
    <text evidence="2">The sequence shown here is derived from an EMBL/GenBank/DDBJ whole genome shotgun (WGS) entry which is preliminary data.</text>
</comment>
<evidence type="ECO:0000313" key="3">
    <source>
        <dbReference type="Proteomes" id="UP001498398"/>
    </source>
</evidence>
<dbReference type="InterPro" id="IPR036673">
    <property type="entry name" value="Cyanovirin-N_sf"/>
</dbReference>
<feature type="domain" description="Cyanovirin-N" evidence="1">
    <location>
        <begin position="2"/>
        <end position="98"/>
    </location>
</feature>
<evidence type="ECO:0000259" key="1">
    <source>
        <dbReference type="SMART" id="SM01111"/>
    </source>
</evidence>
<accession>A0ABR1JJY2</accession>
<gene>
    <name evidence="2" type="ORF">VKT23_008515</name>
</gene>
<name>A0ABR1JJY2_9AGAR</name>
<organism evidence="2 3">
    <name type="scientific">Marasmiellus scandens</name>
    <dbReference type="NCBI Taxonomy" id="2682957"/>
    <lineage>
        <taxon>Eukaryota</taxon>
        <taxon>Fungi</taxon>
        <taxon>Dikarya</taxon>
        <taxon>Basidiomycota</taxon>
        <taxon>Agaricomycotina</taxon>
        <taxon>Agaricomycetes</taxon>
        <taxon>Agaricomycetidae</taxon>
        <taxon>Agaricales</taxon>
        <taxon>Marasmiineae</taxon>
        <taxon>Omphalotaceae</taxon>
        <taxon>Marasmiellus</taxon>
    </lineage>
</organism>
<sequence length="430" mass="47427">MPFDSTIRNAKLLNQFLVADYYDSNGDTSQVTLNLDVHLGIVDGKFEWGGRHFYSSAQKLSLDGSILSAELKNINGQWTPAKIDLGGRVKVKNGKLAAFDANDPVGAHGNSTTKSSYKKFRTSSSETSRSSSFFKYSVAAEKLRLVGSVLHAECRRADGSVASSSIDLDQYIGVIDNKLVWGRSGFSAACKKIKLEGYTLVAEFGTERDTLDLTRYLQTYDGILGMKVGEANQQFADFFSQASWMKLRIVSEPDPSVVVKNQGLKSTFSSLAQATSKHVIAEMTEELEDSMTEEIRSTLGDKVKAEMTTIVGEAMGKEVRDDLEKKIDTAFALAKKTVIDTCNRVIDEAVNNVTIRCTESIIGPLTDNVVEKCNSYIHEAVKAVTESAIEHFQERVEILMEREIASANLRRAHTQAAFLKLMEAQAQGYF</sequence>
<dbReference type="Proteomes" id="UP001498398">
    <property type="component" value="Unassembled WGS sequence"/>
</dbReference>
<dbReference type="InterPro" id="IPR011058">
    <property type="entry name" value="Cyanovirin-N"/>
</dbReference>
<dbReference type="PANTHER" id="PTHR42076:SF1">
    <property type="entry name" value="CYANOVIRIN-N DOMAIN-CONTAINING PROTEIN"/>
    <property type="match status" value="1"/>
</dbReference>
<reference evidence="2 3" key="1">
    <citation type="submission" date="2024-01" db="EMBL/GenBank/DDBJ databases">
        <title>A draft genome for the cacao thread blight pathogen Marasmiellus scandens.</title>
        <authorList>
            <person name="Baruah I.K."/>
            <person name="Leung J."/>
            <person name="Bukari Y."/>
            <person name="Amoako-Attah I."/>
            <person name="Meinhardt L.W."/>
            <person name="Bailey B.A."/>
            <person name="Cohen S.P."/>
        </authorList>
    </citation>
    <scope>NUCLEOTIDE SEQUENCE [LARGE SCALE GENOMIC DNA]</scope>
    <source>
        <strain evidence="2 3">GH-19</strain>
    </source>
</reference>
<keyword evidence="3" id="KW-1185">Reference proteome</keyword>
<protein>
    <recommendedName>
        <fullName evidence="1">Cyanovirin-N domain-containing protein</fullName>
    </recommendedName>
</protein>